<accession>A0ABX9FYJ8</accession>
<name>A0ABX9FYJ8_9ENTR</name>
<protein>
    <recommendedName>
        <fullName evidence="1">ParE-like toxin domain-containing protein</fullName>
    </recommendedName>
</protein>
<evidence type="ECO:0000313" key="3">
    <source>
        <dbReference type="Proteomes" id="UP000253201"/>
    </source>
</evidence>
<evidence type="ECO:0000313" key="2">
    <source>
        <dbReference type="EMBL" id="RBP12484.1"/>
    </source>
</evidence>
<organism evidence="2 3">
    <name type="scientific">Pseudocitrobacter faecalis</name>
    <dbReference type="NCBI Taxonomy" id="1398493"/>
    <lineage>
        <taxon>Bacteria</taxon>
        <taxon>Pseudomonadati</taxon>
        <taxon>Pseudomonadota</taxon>
        <taxon>Gammaproteobacteria</taxon>
        <taxon>Enterobacterales</taxon>
        <taxon>Enterobacteriaceae</taxon>
        <taxon>Pseudocitrobacter</taxon>
    </lineage>
</organism>
<feature type="domain" description="ParE-like toxin" evidence="1">
    <location>
        <begin position="136"/>
        <end position="194"/>
    </location>
</feature>
<sequence length="199" mass="22914">MNNLIKIYRRRILKSALLRHQRKTGSNFLVIKLNKGGINTVELTEILLDGLLRKFERLAISEYGNVEGLKAIKEIYSSAVDVNGSGEFLTDSGKELIDELISELVEFVKKQKVEAPKTEFHEMGDLMALTAIRIPEWVHLKAAHVLSQFRARRIHPCRMHGSGNLSLKVNHRWRLLSRDGGKNWEVMSHERYSKVKDRK</sequence>
<dbReference type="Proteomes" id="UP000253201">
    <property type="component" value="Unassembled WGS sequence"/>
</dbReference>
<gene>
    <name evidence="2" type="ORF">DFQ50_10386</name>
</gene>
<evidence type="ECO:0000259" key="1">
    <source>
        <dbReference type="Pfam" id="PF24732"/>
    </source>
</evidence>
<comment type="caution">
    <text evidence="2">The sequence shown here is derived from an EMBL/GenBank/DDBJ whole genome shotgun (WGS) entry which is preliminary data.</text>
</comment>
<proteinExistence type="predicted"/>
<dbReference type="EMBL" id="QNRL01000003">
    <property type="protein sequence ID" value="RBP12484.1"/>
    <property type="molecule type" value="Genomic_DNA"/>
</dbReference>
<keyword evidence="3" id="KW-1185">Reference proteome</keyword>
<reference evidence="2 3" key="1">
    <citation type="submission" date="2018-06" db="EMBL/GenBank/DDBJ databases">
        <title>Genomic Encyclopedia of Type Strains, Phase IV (KMG-IV): sequencing the most valuable type-strain genomes for metagenomic binning, comparative biology and taxonomic classification.</title>
        <authorList>
            <person name="Goeker M."/>
        </authorList>
    </citation>
    <scope>NUCLEOTIDE SEQUENCE [LARGE SCALE GENOMIC DNA]</scope>
    <source>
        <strain evidence="2 3">DSM 27453</strain>
    </source>
</reference>
<dbReference type="Pfam" id="PF24732">
    <property type="entry name" value="ParE_like"/>
    <property type="match status" value="1"/>
</dbReference>
<dbReference type="InterPro" id="IPR056925">
    <property type="entry name" value="ParE-like"/>
</dbReference>